<reference evidence="4 6" key="3">
    <citation type="submission" date="2016-02" db="EMBL/GenBank/DDBJ databases">
        <title>Biosynthesis of antibiotic leucinostatins and their inhibition on Phytophthora in bio-control Purpureocillium lilacinum.</title>
        <authorList>
            <person name="Wang G."/>
            <person name="Liu Z."/>
            <person name="Lin R."/>
            <person name="Li E."/>
            <person name="Mao Z."/>
            <person name="Ling J."/>
            <person name="Yin W."/>
            <person name="Xie B."/>
        </authorList>
    </citation>
    <scope>NUCLEOTIDE SEQUENCE [LARGE SCALE GENOMIC DNA]</scope>
    <source>
        <strain evidence="3">PLBJ-1</strain>
        <strain evidence="4">PLFJ-1</strain>
    </source>
</reference>
<accession>A0A179GFY8</accession>
<dbReference type="KEGG" id="plj:28892663"/>
<dbReference type="EMBL" id="JAWRVI010000046">
    <property type="protein sequence ID" value="KAK4085846.1"/>
    <property type="molecule type" value="Genomic_DNA"/>
</dbReference>
<dbReference type="AlphaFoldDB" id="A0A179GFY8"/>
<dbReference type="Proteomes" id="UP001287286">
    <property type="component" value="Unassembled WGS sequence"/>
</dbReference>
<sequence length="93" mass="9655">MSEGNQSQQPSLVGGHVQYAKGAAEATIGGLTGSQPWKASGEQDKAAGIAAMQKAGEKRDPHQGYGKAEEIAGKWTGCEGMQKEGAASKRHDE</sequence>
<feature type="compositionally biased region" description="Basic and acidic residues" evidence="1">
    <location>
        <begin position="55"/>
        <end position="71"/>
    </location>
</feature>
<evidence type="ECO:0000313" key="3">
    <source>
        <dbReference type="EMBL" id="OAQ69342.1"/>
    </source>
</evidence>
<reference evidence="2" key="4">
    <citation type="submission" date="2023-11" db="EMBL/GenBank/DDBJ databases">
        <authorList>
            <person name="Beijen E."/>
            <person name="Ohm R.A."/>
        </authorList>
    </citation>
    <scope>NUCLEOTIDE SEQUENCE</scope>
    <source>
        <strain evidence="2">CBS 150709</strain>
    </source>
</reference>
<feature type="region of interest" description="Disordered" evidence="1">
    <location>
        <begin position="29"/>
        <end position="71"/>
    </location>
</feature>
<dbReference type="OrthoDB" id="9999611at2759"/>
<reference evidence="5 7" key="2">
    <citation type="journal article" date="2016" name="Front. Microbiol.">
        <title>Genome and transcriptome sequences reveal the specific parasitism of the nematophagous Purpureocillium lilacinum 36-1.</title>
        <authorList>
            <person name="Xie J."/>
            <person name="Li S."/>
            <person name="Mo C."/>
            <person name="Xiao X."/>
            <person name="Peng D."/>
            <person name="Wang G."/>
            <person name="Xiao Y."/>
        </authorList>
    </citation>
    <scope>NUCLEOTIDE SEQUENCE [LARGE SCALE GENOMIC DNA]</scope>
    <source>
        <strain evidence="5 7">36-1</strain>
    </source>
</reference>
<dbReference type="Proteomes" id="UP000078340">
    <property type="component" value="Unassembled WGS sequence"/>
</dbReference>
<proteinExistence type="predicted"/>
<dbReference type="EMBL" id="LSBH01000011">
    <property type="protein sequence ID" value="OAQ69342.1"/>
    <property type="molecule type" value="Genomic_DNA"/>
</dbReference>
<keyword evidence="8" id="KW-1185">Reference proteome</keyword>
<name>A0A179GFY8_PURLI</name>
<evidence type="ECO:0000256" key="1">
    <source>
        <dbReference type="SAM" id="MobiDB-lite"/>
    </source>
</evidence>
<dbReference type="Proteomes" id="UP000245956">
    <property type="component" value="Unassembled WGS sequence"/>
</dbReference>
<evidence type="ECO:0000313" key="6">
    <source>
        <dbReference type="Proteomes" id="UP000078340"/>
    </source>
</evidence>
<organism evidence="4 6">
    <name type="scientific">Purpureocillium lilacinum</name>
    <name type="common">Paecilomyces lilacinus</name>
    <dbReference type="NCBI Taxonomy" id="33203"/>
    <lineage>
        <taxon>Eukaryota</taxon>
        <taxon>Fungi</taxon>
        <taxon>Dikarya</taxon>
        <taxon>Ascomycota</taxon>
        <taxon>Pezizomycotina</taxon>
        <taxon>Sordariomycetes</taxon>
        <taxon>Hypocreomycetidae</taxon>
        <taxon>Hypocreales</taxon>
        <taxon>Ophiocordycipitaceae</taxon>
        <taxon>Purpureocillium</taxon>
    </lineage>
</organism>
<evidence type="ECO:0000313" key="2">
    <source>
        <dbReference type="EMBL" id="KAK4085846.1"/>
    </source>
</evidence>
<dbReference type="GeneID" id="28892663"/>
<evidence type="ECO:0000313" key="7">
    <source>
        <dbReference type="Proteomes" id="UP000245956"/>
    </source>
</evidence>
<dbReference type="OMA" id="ITGSHAW"/>
<gene>
    <name evidence="5" type="ORF">PCL_01052</name>
    <name evidence="2" type="ORF">Purlil1_9803</name>
    <name evidence="3" type="ORF">VFPBJ_10717</name>
    <name evidence="4" type="ORF">VFPFJ_10546</name>
</gene>
<dbReference type="EMBL" id="LSBI01000014">
    <property type="protein sequence ID" value="OAQ76764.1"/>
    <property type="molecule type" value="Genomic_DNA"/>
</dbReference>
<evidence type="ECO:0000313" key="5">
    <source>
        <dbReference type="EMBL" id="PWI69405.1"/>
    </source>
</evidence>
<dbReference type="Proteomes" id="UP000078240">
    <property type="component" value="Unassembled WGS sequence"/>
</dbReference>
<evidence type="ECO:0000313" key="8">
    <source>
        <dbReference type="Proteomes" id="UP001287286"/>
    </source>
</evidence>
<reference evidence="2 8" key="5">
    <citation type="journal article" date="2024" name="Microbiol. Resour. Announc.">
        <title>Genome annotations for the ascomycete fungi Trichoderma harzianum, Trichoderma aggressivum, and Purpureocillium lilacinum.</title>
        <authorList>
            <person name="Beijen E.P.W."/>
            <person name="Ohm R.A."/>
        </authorList>
    </citation>
    <scope>NUCLEOTIDE SEQUENCE [LARGE SCALE GENOMIC DNA]</scope>
    <source>
        <strain evidence="2 8">CBS 150709</strain>
    </source>
</reference>
<protein>
    <submittedName>
        <fullName evidence="4">CsbD-like domain-containing protein</fullName>
    </submittedName>
</protein>
<comment type="caution">
    <text evidence="4">The sequence shown here is derived from an EMBL/GenBank/DDBJ whole genome shotgun (WGS) entry which is preliminary data.</text>
</comment>
<reference evidence="5" key="1">
    <citation type="submission" date="2015-05" db="EMBL/GenBank/DDBJ databases">
        <authorList>
            <person name="Wang D.B."/>
            <person name="Wang M."/>
        </authorList>
    </citation>
    <scope>NUCLEOTIDE SEQUENCE</scope>
    <source>
        <strain evidence="5">36-1</strain>
    </source>
</reference>
<dbReference type="EMBL" id="LCWV01000012">
    <property type="protein sequence ID" value="PWI69405.1"/>
    <property type="molecule type" value="Genomic_DNA"/>
</dbReference>
<evidence type="ECO:0000313" key="4">
    <source>
        <dbReference type="EMBL" id="OAQ76764.1"/>
    </source>
</evidence>